<evidence type="ECO:0000313" key="3">
    <source>
        <dbReference type="Proteomes" id="UP000030641"/>
    </source>
</evidence>
<feature type="compositionally biased region" description="Acidic residues" evidence="1">
    <location>
        <begin position="160"/>
        <end position="174"/>
    </location>
</feature>
<feature type="compositionally biased region" description="Basic residues" evidence="1">
    <location>
        <begin position="551"/>
        <end position="566"/>
    </location>
</feature>
<name>A0A074YFG0_AURSE</name>
<feature type="region of interest" description="Disordered" evidence="1">
    <location>
        <begin position="1"/>
        <end position="48"/>
    </location>
</feature>
<feature type="compositionally biased region" description="Polar residues" evidence="1">
    <location>
        <begin position="580"/>
        <end position="609"/>
    </location>
</feature>
<feature type="compositionally biased region" description="Acidic residues" evidence="1">
    <location>
        <begin position="225"/>
        <end position="235"/>
    </location>
</feature>
<dbReference type="HOGENOM" id="CLU_363276_0_0_1"/>
<dbReference type="STRING" id="1043005.A0A074YFG0"/>
<feature type="region of interest" description="Disordered" evidence="1">
    <location>
        <begin position="417"/>
        <end position="822"/>
    </location>
</feature>
<feature type="compositionally biased region" description="Basic and acidic residues" evidence="1">
    <location>
        <begin position="649"/>
        <end position="673"/>
    </location>
</feature>
<keyword evidence="3" id="KW-1185">Reference proteome</keyword>
<feature type="compositionally biased region" description="Low complexity" evidence="1">
    <location>
        <begin position="741"/>
        <end position="750"/>
    </location>
</feature>
<reference evidence="2 3" key="1">
    <citation type="journal article" date="2014" name="BMC Genomics">
        <title>Genome sequencing of four Aureobasidium pullulans varieties: biotechnological potential, stress tolerance, and description of new species.</title>
        <authorList>
            <person name="Gostin Ar C."/>
            <person name="Ohm R.A."/>
            <person name="Kogej T."/>
            <person name="Sonjak S."/>
            <person name="Turk M."/>
            <person name="Zajc J."/>
            <person name="Zalar P."/>
            <person name="Grube M."/>
            <person name="Sun H."/>
            <person name="Han J."/>
            <person name="Sharma A."/>
            <person name="Chiniquy J."/>
            <person name="Ngan C.Y."/>
            <person name="Lipzen A."/>
            <person name="Barry K."/>
            <person name="Grigoriev I.V."/>
            <person name="Gunde-Cimerman N."/>
        </authorList>
    </citation>
    <scope>NUCLEOTIDE SEQUENCE [LARGE SCALE GENOMIC DNA]</scope>
    <source>
        <strain evidence="2 3">EXF-2481</strain>
    </source>
</reference>
<dbReference type="AlphaFoldDB" id="A0A074YFG0"/>
<feature type="compositionally biased region" description="Low complexity" evidence="1">
    <location>
        <begin position="521"/>
        <end position="532"/>
    </location>
</feature>
<feature type="compositionally biased region" description="Polar residues" evidence="1">
    <location>
        <begin position="22"/>
        <end position="38"/>
    </location>
</feature>
<sequence length="822" mass="90008">MRTRTYSKPDPPQISPSLARATRSTFNSSPNKMNSTMPINPPNYAESDPVSLSWIDDRIICISGIDRETLETYQAEDLARTFSKPQSPNDRRAARRARRQSAHEDVFFTALSSGQNRQSKKQVESNHDTGDHVNESQEKASFDRPQTLSFIGNGDHTASDVDELDKDDDADDDDHVSNNFQPLPRGITLPPKRGGPVKRRRRGGAQSASRQPSREPTPEMPLLGPEEDSISDDDLPSPFTDDIFEDPNLPDDEAQTLYNKLFEPMTQPEVFIGPLTKFLPGQRTTDNLYVLAANTAKALRAWQDEYLELEKITAPHAAIPRKAATGQRNPIDPMIYEDQKEAELYDYVFDAKKVGMQDPIAQKVVRDASGRELRTRQPRGQANKEASAAAAAVIPEEIVTGRRARKPVAKYDGVVSTEQAMGRKRGANAMSETPEADEPSAKRGKTAARGRGGRGGRAARGGRGGRGGGGRGGLVANRRLQELREESAAISVTGSEDELSGSDTGSVPPDTRENSPLLEHLPATGTTTPGLGEESQIDPQSEDGPSLTSSAKKKGRPKGSKNHHKRSDAGIPKGPRVPKAQSNGTPGFGSVNSDIPPSAEASLTPNSADMTPVAPGPPGSLPVDPKRKVPRSEKRSKSMVEWWARRKAKEAEDKAREAEAQIAERNRAAEAHAKYMSQHGGLFAAQQQAQQQQHQHQHQQHQQQQAQYQQHQHQQQQQQQFGGYTGPYPPTGVLPPPGPPQQMQQHVPQHWGPGFALPGLQGPNGMVWHTPVHHQNQSLPPMQQQQQAMPPQQQQQGPPQGPGSNQGPDGHRRDQHGFVRSF</sequence>
<gene>
    <name evidence="2" type="ORF">AUEXF2481DRAFT_38750</name>
</gene>
<feature type="region of interest" description="Disordered" evidence="1">
    <location>
        <begin position="80"/>
        <end position="247"/>
    </location>
</feature>
<accession>A0A074YFG0</accession>
<feature type="compositionally biased region" description="Basic residues" evidence="1">
    <location>
        <begin position="442"/>
        <end position="454"/>
    </location>
</feature>
<organism evidence="2 3">
    <name type="scientific">Aureobasidium subglaciale (strain EXF-2481)</name>
    <name type="common">Aureobasidium pullulans var. subglaciale</name>
    <dbReference type="NCBI Taxonomy" id="1043005"/>
    <lineage>
        <taxon>Eukaryota</taxon>
        <taxon>Fungi</taxon>
        <taxon>Dikarya</taxon>
        <taxon>Ascomycota</taxon>
        <taxon>Pezizomycotina</taxon>
        <taxon>Dothideomycetes</taxon>
        <taxon>Dothideomycetidae</taxon>
        <taxon>Dothideales</taxon>
        <taxon>Saccotheciaceae</taxon>
        <taxon>Aureobasidium</taxon>
    </lineage>
</organism>
<dbReference type="GeneID" id="25366189"/>
<feature type="compositionally biased region" description="Basic and acidic residues" evidence="1">
    <location>
        <begin position="624"/>
        <end position="638"/>
    </location>
</feature>
<dbReference type="InParanoid" id="A0A074YFG0"/>
<dbReference type="OMA" id="KAMLDHW"/>
<evidence type="ECO:0000313" key="2">
    <source>
        <dbReference type="EMBL" id="KEQ96485.1"/>
    </source>
</evidence>
<feature type="compositionally biased region" description="Basic and acidic residues" evidence="1">
    <location>
        <begin position="809"/>
        <end position="822"/>
    </location>
</feature>
<feature type="compositionally biased region" description="Low complexity" evidence="1">
    <location>
        <begin position="678"/>
        <end position="722"/>
    </location>
</feature>
<evidence type="ECO:0000256" key="1">
    <source>
        <dbReference type="SAM" id="MobiDB-lite"/>
    </source>
</evidence>
<feature type="region of interest" description="Disordered" evidence="1">
    <location>
        <begin position="371"/>
        <end position="390"/>
    </location>
</feature>
<dbReference type="EMBL" id="KL584756">
    <property type="protein sequence ID" value="KEQ96485.1"/>
    <property type="molecule type" value="Genomic_DNA"/>
</dbReference>
<dbReference type="Proteomes" id="UP000030641">
    <property type="component" value="Unassembled WGS sequence"/>
</dbReference>
<proteinExistence type="predicted"/>
<feature type="compositionally biased region" description="Gly residues" evidence="1">
    <location>
        <begin position="455"/>
        <end position="473"/>
    </location>
</feature>
<feature type="compositionally biased region" description="Basic and acidic residues" evidence="1">
    <location>
        <begin position="121"/>
        <end position="142"/>
    </location>
</feature>
<dbReference type="OrthoDB" id="4115400at2759"/>
<feature type="compositionally biased region" description="Pro residues" evidence="1">
    <location>
        <begin position="727"/>
        <end position="740"/>
    </location>
</feature>
<dbReference type="RefSeq" id="XP_013344961.1">
    <property type="nucleotide sequence ID" value="XM_013489507.1"/>
</dbReference>
<feature type="compositionally biased region" description="Low complexity" evidence="1">
    <location>
        <begin position="775"/>
        <end position="808"/>
    </location>
</feature>
<protein>
    <submittedName>
        <fullName evidence="2">Uncharacterized protein</fullName>
    </submittedName>
</protein>